<gene>
    <name evidence="2" type="ORF">N0A02_19230</name>
</gene>
<sequence length="45" mass="5194">MKKNLLLLVAVAASLSSASQAFAYDHHRPVCRNVRVHHHWEKLCR</sequence>
<feature type="chain" id="PRO_5045493438" evidence="1">
    <location>
        <begin position="24"/>
        <end position="45"/>
    </location>
</feature>
<comment type="caution">
    <text evidence="2">The sequence shown here is derived from an EMBL/GenBank/DDBJ whole genome shotgun (WGS) entry which is preliminary data.</text>
</comment>
<evidence type="ECO:0000256" key="1">
    <source>
        <dbReference type="SAM" id="SignalP"/>
    </source>
</evidence>
<protein>
    <submittedName>
        <fullName evidence="2">Uncharacterized protein</fullName>
    </submittedName>
</protein>
<accession>A0ABV1LQH0</accession>
<evidence type="ECO:0000313" key="3">
    <source>
        <dbReference type="Proteomes" id="UP001469089"/>
    </source>
</evidence>
<proteinExistence type="predicted"/>
<keyword evidence="1" id="KW-0732">Signal</keyword>
<dbReference type="Proteomes" id="UP001469089">
    <property type="component" value="Unassembled WGS sequence"/>
</dbReference>
<name>A0ABV1LQH0_9BURK</name>
<keyword evidence="3" id="KW-1185">Reference proteome</keyword>
<reference evidence="2 3" key="1">
    <citation type="journal article" date="2024" name="Chem. Sci.">
        <title>Discovery of a lagriamide polyketide by integrated genome mining, isotopic labeling, and untargeted metabolomics.</title>
        <authorList>
            <person name="Fergusson C.H."/>
            <person name="Saulog J."/>
            <person name="Paulo B.S."/>
            <person name="Wilson D.M."/>
            <person name="Liu D.Y."/>
            <person name="Morehouse N.J."/>
            <person name="Waterworth S."/>
            <person name="Barkei J."/>
            <person name="Gray C.A."/>
            <person name="Kwan J.C."/>
            <person name="Eustaquio A.S."/>
            <person name="Linington R.G."/>
        </authorList>
    </citation>
    <scope>NUCLEOTIDE SEQUENCE [LARGE SCALE GENOMIC DNA]</scope>
    <source>
        <strain evidence="2 3">RL17-338-BIF-B</strain>
    </source>
</reference>
<evidence type="ECO:0000313" key="2">
    <source>
        <dbReference type="EMBL" id="MEQ5841567.1"/>
    </source>
</evidence>
<dbReference type="RefSeq" id="WP_349543451.1">
    <property type="nucleotide sequence ID" value="NZ_JAOALG010000001.1"/>
</dbReference>
<organism evidence="2 3">
    <name type="scientific">Paraburkholderia acidicola</name>
    <dbReference type="NCBI Taxonomy" id="1912599"/>
    <lineage>
        <taxon>Bacteria</taxon>
        <taxon>Pseudomonadati</taxon>
        <taxon>Pseudomonadota</taxon>
        <taxon>Betaproteobacteria</taxon>
        <taxon>Burkholderiales</taxon>
        <taxon>Burkholderiaceae</taxon>
        <taxon>Paraburkholderia</taxon>
    </lineage>
</organism>
<dbReference type="EMBL" id="JAOALG010000001">
    <property type="protein sequence ID" value="MEQ5841567.1"/>
    <property type="molecule type" value="Genomic_DNA"/>
</dbReference>
<feature type="signal peptide" evidence="1">
    <location>
        <begin position="1"/>
        <end position="23"/>
    </location>
</feature>